<evidence type="ECO:0000256" key="3">
    <source>
        <dbReference type="ARBA" id="ARBA00022475"/>
    </source>
</evidence>
<feature type="transmembrane region" description="Helical" evidence="11">
    <location>
        <begin position="424"/>
        <end position="446"/>
    </location>
</feature>
<evidence type="ECO:0000256" key="9">
    <source>
        <dbReference type="ARBA" id="ARBA00022989"/>
    </source>
</evidence>
<keyword evidence="8" id="KW-1278">Translocase</keyword>
<dbReference type="EMBL" id="AE017180">
    <property type="protein sequence ID" value="AAR35825.1"/>
    <property type="molecule type" value="Genomic_DNA"/>
</dbReference>
<comment type="similarity">
    <text evidence="2 11">Belongs to the cation transport ATPase (P-type) (TC 3.A.3) family. Type IB subfamily.</text>
</comment>
<dbReference type="FunFam" id="3.30.70.100:FF:000001">
    <property type="entry name" value="ATPase copper transporting beta"/>
    <property type="match status" value="1"/>
</dbReference>
<dbReference type="Gene3D" id="3.40.50.1000">
    <property type="entry name" value="HAD superfamily/HAD-like"/>
    <property type="match status" value="1"/>
</dbReference>
<dbReference type="InterPro" id="IPR044492">
    <property type="entry name" value="P_typ_ATPase_HD_dom"/>
</dbReference>
<dbReference type="SFLD" id="SFLDG00002">
    <property type="entry name" value="C1.7:_P-type_atpase_like"/>
    <property type="match status" value="1"/>
</dbReference>
<protein>
    <submittedName>
        <fullName evidence="13">Copper-translocating P-type ATPase</fullName>
    </submittedName>
</protein>
<dbReference type="RefSeq" id="WP_010943091.1">
    <property type="nucleotide sequence ID" value="NC_002939.5"/>
</dbReference>
<dbReference type="InterPro" id="IPR006121">
    <property type="entry name" value="HMA_dom"/>
</dbReference>
<dbReference type="CDD" id="cd02094">
    <property type="entry name" value="P-type_ATPase_Cu-like"/>
    <property type="match status" value="1"/>
</dbReference>
<dbReference type="InterPro" id="IPR008250">
    <property type="entry name" value="ATPase_P-typ_transduc_dom_A_sf"/>
</dbReference>
<feature type="domain" description="HMA" evidence="12">
    <location>
        <begin position="2"/>
        <end position="68"/>
    </location>
</feature>
<dbReference type="InterPro" id="IPR023214">
    <property type="entry name" value="HAD_sf"/>
</dbReference>
<feature type="domain" description="HMA" evidence="12">
    <location>
        <begin position="73"/>
        <end position="139"/>
    </location>
</feature>
<dbReference type="SUPFAM" id="SSF81665">
    <property type="entry name" value="Calcium ATPase, transmembrane domain M"/>
    <property type="match status" value="1"/>
</dbReference>
<sequence>MRKVLFPITGMSCAGCAARIEKELGGVAGIASAVVNFATAELSVEFDERVIDEDAVVARVEALGYGVVRTAAGELRFGVRGLHCASCVANLEKKLLADPAVSAAVVNLAQEEALVRFDPSRLGKADIFALVVAAGYTPVEPEAEGGEAAAELKGQRNWFIASLLLSLPIMATMTLHDNRAVGWMNLVLASAVQFSAGLTFYRGSWFALKNRSANMDVLVALGTSAAYFYSLFAFFGAFGEHGGHVFFETSAMLIAFIRLGKYLEARARGKAGEALKKLLRLQADKARLVTGDQEREVPASAVRVGDLVRVRPGETIPVDGEVVEGTSSVDESMVTGESIPADKGPGAAVTGATVNRSGVLLVRATRIGEETLLSQIVRMVREAQADKAPIQRFADRVSGVFVPVVIALSALTFALWFWGLHQEFLFAFKLAISVVVIACPCAMGLATPTAIMVGSGVGLSRGILVKRGSVLENISRVQAILLDKTGTLTRGEPSLTDLVPAPGVTEERLLAVLAAAESRSNHPLAQAAVSGAAGRGVVPAPVDGYRETEGGGVACVLDGEPVTAGSARFLVGAGIDTSPLEQAASRLAGEGKSLILVAEAGRLLGVAALADRLKESSPRAVAELKRMGIATCMITGDHREVAAAVAREAGVDSFEAEVLPGRKEEIVREYQAKGYFTAMVGDGINDAPALARADVGIAIGGGTDVAKETGDVILVRDDLMDAVRAIRLGRATLAKVKQNLFWALFYNILGIPVAAGVLYYPLGITLRPEFAGLAMAFSSVSVVTNSILLRRAGKKLG</sequence>
<dbReference type="Pfam" id="PF00403">
    <property type="entry name" value="HMA"/>
    <property type="match status" value="2"/>
</dbReference>
<dbReference type="PANTHER" id="PTHR43520">
    <property type="entry name" value="ATP7, ISOFORM B"/>
    <property type="match status" value="1"/>
</dbReference>
<dbReference type="InterPro" id="IPR001757">
    <property type="entry name" value="P_typ_ATPase"/>
</dbReference>
<dbReference type="NCBIfam" id="TIGR01494">
    <property type="entry name" value="ATPase_P-type"/>
    <property type="match status" value="1"/>
</dbReference>
<dbReference type="Pfam" id="PF00122">
    <property type="entry name" value="E1-E2_ATPase"/>
    <property type="match status" value="1"/>
</dbReference>
<evidence type="ECO:0000256" key="8">
    <source>
        <dbReference type="ARBA" id="ARBA00022967"/>
    </source>
</evidence>
<reference evidence="13 14" key="2">
    <citation type="journal article" date="2012" name="BMC Genomics">
        <title>Comparative genomic analysis of Geobacter sulfurreducens KN400, a strain with enhanced capacity for extracellular electron transfer and electricity production.</title>
        <authorList>
            <person name="Butler J.E."/>
            <person name="Young N.D."/>
            <person name="Aklujkar M."/>
            <person name="Lovley D.R."/>
        </authorList>
    </citation>
    <scope>NUCLEOTIDE SEQUENCE [LARGE SCALE GENOMIC DNA]</scope>
    <source>
        <strain evidence="14">ATCC 51573 / DSM 12127 / PCA</strain>
    </source>
</reference>
<name>Q74B10_GEOSL</name>
<feature type="transmembrane region" description="Helical" evidence="11">
    <location>
        <begin position="241"/>
        <end position="260"/>
    </location>
</feature>
<evidence type="ECO:0000313" key="14">
    <source>
        <dbReference type="Proteomes" id="UP000000577"/>
    </source>
</evidence>
<accession>Q74B10</accession>
<dbReference type="GO" id="GO:0005507">
    <property type="term" value="F:copper ion binding"/>
    <property type="evidence" value="ECO:0000318"/>
    <property type="project" value="GO_Central"/>
</dbReference>
<dbReference type="PATRIC" id="fig|243231.5.peg.2479"/>
<dbReference type="Proteomes" id="UP000000577">
    <property type="component" value="Chromosome"/>
</dbReference>
<dbReference type="NCBIfam" id="TIGR01511">
    <property type="entry name" value="ATPase-IB1_Cu"/>
    <property type="match status" value="1"/>
</dbReference>
<dbReference type="HOGENOM" id="CLU_001771_0_1_7"/>
<keyword evidence="9 11" id="KW-1133">Transmembrane helix</keyword>
<evidence type="ECO:0000256" key="1">
    <source>
        <dbReference type="ARBA" id="ARBA00004651"/>
    </source>
</evidence>
<dbReference type="InterPro" id="IPR018303">
    <property type="entry name" value="ATPase_P-typ_P_site"/>
</dbReference>
<keyword evidence="7 11" id="KW-0067">ATP-binding</keyword>
<dbReference type="PRINTS" id="PR00120">
    <property type="entry name" value="HATPASE"/>
</dbReference>
<dbReference type="STRING" id="243231.GSU2452"/>
<dbReference type="PRINTS" id="PR00119">
    <property type="entry name" value="CATATPASE"/>
</dbReference>
<dbReference type="KEGG" id="gsu:GSU2452"/>
<dbReference type="Gene3D" id="2.70.150.10">
    <property type="entry name" value="Calcium-transporting ATPase, cytoplasmic transduction domain A"/>
    <property type="match status" value="1"/>
</dbReference>
<dbReference type="GO" id="GO:0016020">
    <property type="term" value="C:membrane"/>
    <property type="evidence" value="ECO:0000318"/>
    <property type="project" value="GO_Central"/>
</dbReference>
<dbReference type="SFLD" id="SFLDF00027">
    <property type="entry name" value="p-type_atpase"/>
    <property type="match status" value="1"/>
</dbReference>
<evidence type="ECO:0000256" key="5">
    <source>
        <dbReference type="ARBA" id="ARBA00022723"/>
    </source>
</evidence>
<dbReference type="GO" id="GO:0060003">
    <property type="term" value="P:copper ion export"/>
    <property type="evidence" value="ECO:0007669"/>
    <property type="project" value="UniProtKB-ARBA"/>
</dbReference>
<organism evidence="13 14">
    <name type="scientific">Geobacter sulfurreducens (strain ATCC 51573 / DSM 12127 / PCA)</name>
    <dbReference type="NCBI Taxonomy" id="243231"/>
    <lineage>
        <taxon>Bacteria</taxon>
        <taxon>Pseudomonadati</taxon>
        <taxon>Thermodesulfobacteriota</taxon>
        <taxon>Desulfuromonadia</taxon>
        <taxon>Geobacterales</taxon>
        <taxon>Geobacteraceae</taxon>
        <taxon>Geobacter</taxon>
    </lineage>
</organism>
<gene>
    <name evidence="13" type="primary">copA</name>
    <name evidence="13" type="ordered locus">GSU2452</name>
</gene>
<dbReference type="Gene3D" id="3.40.1110.10">
    <property type="entry name" value="Calcium-transporting ATPase, cytoplasmic domain N"/>
    <property type="match status" value="1"/>
</dbReference>
<feature type="transmembrane region" description="Helical" evidence="11">
    <location>
        <begin position="770"/>
        <end position="789"/>
    </location>
</feature>
<evidence type="ECO:0000256" key="11">
    <source>
        <dbReference type="RuleBase" id="RU362081"/>
    </source>
</evidence>
<dbReference type="PROSITE" id="PS01047">
    <property type="entry name" value="HMA_1"/>
    <property type="match status" value="2"/>
</dbReference>
<keyword evidence="5 11" id="KW-0479">Metal-binding</keyword>
<dbReference type="PROSITE" id="PS50846">
    <property type="entry name" value="HMA_2"/>
    <property type="match status" value="2"/>
</dbReference>
<keyword evidence="10 11" id="KW-0472">Membrane</keyword>
<dbReference type="EnsemblBacteria" id="AAR35825">
    <property type="protein sequence ID" value="AAR35825"/>
    <property type="gene ID" value="GSU2452"/>
</dbReference>
<dbReference type="InterPro" id="IPR017969">
    <property type="entry name" value="Heavy-metal-associated_CS"/>
</dbReference>
<dbReference type="GO" id="GO:0005886">
    <property type="term" value="C:plasma membrane"/>
    <property type="evidence" value="ECO:0007669"/>
    <property type="project" value="UniProtKB-SubCell"/>
</dbReference>
<dbReference type="PROSITE" id="PS00154">
    <property type="entry name" value="ATPASE_E1_E2"/>
    <property type="match status" value="1"/>
</dbReference>
<keyword evidence="14" id="KW-1185">Reference proteome</keyword>
<dbReference type="GO" id="GO:0043682">
    <property type="term" value="F:P-type divalent copper transporter activity"/>
    <property type="evidence" value="ECO:0000318"/>
    <property type="project" value="GO_Central"/>
</dbReference>
<dbReference type="InParanoid" id="Q74B10"/>
<evidence type="ECO:0000256" key="2">
    <source>
        <dbReference type="ARBA" id="ARBA00006024"/>
    </source>
</evidence>
<dbReference type="GO" id="GO:0016887">
    <property type="term" value="F:ATP hydrolysis activity"/>
    <property type="evidence" value="ECO:0007669"/>
    <property type="project" value="InterPro"/>
</dbReference>
<proteinExistence type="inferred from homology"/>
<dbReference type="InterPro" id="IPR036163">
    <property type="entry name" value="HMA_dom_sf"/>
</dbReference>
<evidence type="ECO:0000256" key="7">
    <source>
        <dbReference type="ARBA" id="ARBA00022840"/>
    </source>
</evidence>
<dbReference type="GO" id="GO:0055070">
    <property type="term" value="P:copper ion homeostasis"/>
    <property type="evidence" value="ECO:0000318"/>
    <property type="project" value="GO_Central"/>
</dbReference>
<dbReference type="FunFam" id="2.70.150.10:FF:000020">
    <property type="entry name" value="Copper-exporting P-type ATPase A"/>
    <property type="match status" value="1"/>
</dbReference>
<keyword evidence="3 11" id="KW-1003">Cell membrane</keyword>
<dbReference type="SMR" id="Q74B10"/>
<dbReference type="NCBIfam" id="TIGR01525">
    <property type="entry name" value="ATPase-IB_hvy"/>
    <property type="match status" value="1"/>
</dbReference>
<feature type="transmembrane region" description="Helical" evidence="11">
    <location>
        <begin position="397"/>
        <end position="418"/>
    </location>
</feature>
<evidence type="ECO:0000256" key="10">
    <source>
        <dbReference type="ARBA" id="ARBA00023136"/>
    </source>
</evidence>
<dbReference type="PANTHER" id="PTHR43520:SF8">
    <property type="entry name" value="P-TYPE CU(+) TRANSPORTER"/>
    <property type="match status" value="1"/>
</dbReference>
<dbReference type="OrthoDB" id="9759222at2"/>
<dbReference type="SUPFAM" id="SSF56784">
    <property type="entry name" value="HAD-like"/>
    <property type="match status" value="1"/>
</dbReference>
<evidence type="ECO:0000256" key="4">
    <source>
        <dbReference type="ARBA" id="ARBA00022692"/>
    </source>
</evidence>
<keyword evidence="4 11" id="KW-0812">Transmembrane</keyword>
<evidence type="ECO:0000259" key="12">
    <source>
        <dbReference type="PROSITE" id="PS50846"/>
    </source>
</evidence>
<dbReference type="InterPro" id="IPR023298">
    <property type="entry name" value="ATPase_P-typ_TM_dom_sf"/>
</dbReference>
<dbReference type="SUPFAM" id="SSF55008">
    <property type="entry name" value="HMA, heavy metal-associated domain"/>
    <property type="match status" value="2"/>
</dbReference>
<dbReference type="Gene3D" id="3.30.70.100">
    <property type="match status" value="2"/>
</dbReference>
<feature type="transmembrane region" description="Helical" evidence="11">
    <location>
        <begin position="182"/>
        <end position="201"/>
    </location>
</feature>
<dbReference type="InterPro" id="IPR027256">
    <property type="entry name" value="P-typ_ATPase_IB"/>
</dbReference>
<feature type="transmembrane region" description="Helical" evidence="11">
    <location>
        <begin position="740"/>
        <end position="764"/>
    </location>
</feature>
<dbReference type="Pfam" id="PF00702">
    <property type="entry name" value="Hydrolase"/>
    <property type="match status" value="1"/>
</dbReference>
<keyword evidence="6 11" id="KW-0547">Nucleotide-binding</keyword>
<dbReference type="eggNOG" id="COG2217">
    <property type="taxonomic scope" value="Bacteria"/>
</dbReference>
<dbReference type="InterPro" id="IPR023299">
    <property type="entry name" value="ATPase_P-typ_cyto_dom_N"/>
</dbReference>
<dbReference type="SUPFAM" id="SSF81653">
    <property type="entry name" value="Calcium ATPase, transduction domain A"/>
    <property type="match status" value="1"/>
</dbReference>
<dbReference type="CDD" id="cd00371">
    <property type="entry name" value="HMA"/>
    <property type="match status" value="2"/>
</dbReference>
<comment type="subcellular location">
    <subcellularLocation>
        <location evidence="1">Cell membrane</location>
        <topology evidence="1">Multi-pass membrane protein</topology>
    </subcellularLocation>
</comment>
<dbReference type="AlphaFoldDB" id="Q74B10"/>
<evidence type="ECO:0000313" key="13">
    <source>
        <dbReference type="EMBL" id="AAR35825.1"/>
    </source>
</evidence>
<dbReference type="GO" id="GO:0005524">
    <property type="term" value="F:ATP binding"/>
    <property type="evidence" value="ECO:0007669"/>
    <property type="project" value="UniProtKB-UniRule"/>
</dbReference>
<dbReference type="InterPro" id="IPR059000">
    <property type="entry name" value="ATPase_P-type_domA"/>
</dbReference>
<dbReference type="SFLD" id="SFLDS00003">
    <property type="entry name" value="Haloacid_Dehalogenase"/>
    <property type="match status" value="1"/>
</dbReference>
<feature type="transmembrane region" description="Helical" evidence="11">
    <location>
        <begin position="158"/>
        <end position="176"/>
    </location>
</feature>
<dbReference type="InterPro" id="IPR036412">
    <property type="entry name" value="HAD-like_sf"/>
</dbReference>
<evidence type="ECO:0000256" key="6">
    <source>
        <dbReference type="ARBA" id="ARBA00022741"/>
    </source>
</evidence>
<dbReference type="FunCoup" id="Q74B10">
    <property type="interactions" value="333"/>
</dbReference>
<reference evidence="13 14" key="1">
    <citation type="journal article" date="2003" name="Science">
        <title>Genome of Geobacter sulfurreducens: metal reduction in subsurface environments.</title>
        <authorList>
            <person name="Methe B.A."/>
            <person name="Nelson K.E."/>
            <person name="Eisen J.A."/>
            <person name="Paulsen I.T."/>
            <person name="Nelson W."/>
            <person name="Heidelberg J.F."/>
            <person name="Wu D."/>
            <person name="Wu M."/>
            <person name="Ward N."/>
            <person name="Beanan M.J."/>
            <person name="Dodson R.J."/>
            <person name="Madupu R."/>
            <person name="Brinkac L.M."/>
            <person name="Daugherty S.C."/>
            <person name="DeBoy R.T."/>
            <person name="Durkin A.S."/>
            <person name="Gwinn M."/>
            <person name="Kolonay J.F."/>
            <person name="Sullivan S.A."/>
            <person name="Haft D.H."/>
            <person name="Selengut J."/>
            <person name="Davidsen T.M."/>
            <person name="Zafar N."/>
            <person name="White O."/>
            <person name="Tran B."/>
            <person name="Romero C."/>
            <person name="Forberger H.A."/>
            <person name="Weidman J."/>
            <person name="Khouri H."/>
            <person name="Feldblyum T.V."/>
            <person name="Utterback T.R."/>
            <person name="Van Aken S.E."/>
            <person name="Lovley D.R."/>
            <person name="Fraser C.M."/>
        </authorList>
    </citation>
    <scope>NUCLEOTIDE SEQUENCE [LARGE SCALE GENOMIC DNA]</scope>
    <source>
        <strain evidence="14">ATCC 51573 / DSM 12127 / PCA</strain>
    </source>
</reference>
<feature type="transmembrane region" description="Helical" evidence="11">
    <location>
        <begin position="213"/>
        <end position="235"/>
    </location>
</feature>